<feature type="domain" description="P-type ATPase A" evidence="8">
    <location>
        <begin position="112"/>
        <end position="209"/>
    </location>
</feature>
<feature type="region of interest" description="Disordered" evidence="6">
    <location>
        <begin position="854"/>
        <end position="877"/>
    </location>
</feature>
<dbReference type="InterPro" id="IPR023299">
    <property type="entry name" value="ATPase_P-typ_cyto_dom_N"/>
</dbReference>
<organism evidence="9 10">
    <name type="scientific">Geodermatophilus amargosae</name>
    <dbReference type="NCBI Taxonomy" id="1296565"/>
    <lineage>
        <taxon>Bacteria</taxon>
        <taxon>Bacillati</taxon>
        <taxon>Actinomycetota</taxon>
        <taxon>Actinomycetes</taxon>
        <taxon>Geodermatophilales</taxon>
        <taxon>Geodermatophilaceae</taxon>
        <taxon>Geodermatophilus</taxon>
    </lineage>
</organism>
<keyword evidence="3" id="KW-1278">Translocase</keyword>
<dbReference type="SFLD" id="SFLDF00027">
    <property type="entry name" value="p-type_atpase"/>
    <property type="match status" value="1"/>
</dbReference>
<feature type="transmembrane region" description="Helical" evidence="7">
    <location>
        <begin position="642"/>
        <end position="661"/>
    </location>
</feature>
<feature type="transmembrane region" description="Helical" evidence="7">
    <location>
        <begin position="57"/>
        <end position="75"/>
    </location>
</feature>
<evidence type="ECO:0000259" key="8">
    <source>
        <dbReference type="Pfam" id="PF00122"/>
    </source>
</evidence>
<reference evidence="10" key="1">
    <citation type="submission" date="2016-10" db="EMBL/GenBank/DDBJ databases">
        <authorList>
            <person name="Varghese N."/>
            <person name="Submissions S."/>
        </authorList>
    </citation>
    <scope>NUCLEOTIDE SEQUENCE [LARGE SCALE GENOMIC DNA]</scope>
    <source>
        <strain evidence="10">DSM 46136</strain>
    </source>
</reference>
<gene>
    <name evidence="9" type="ORF">SAMN05660657_05604</name>
</gene>
<dbReference type="SUPFAM" id="SSF81653">
    <property type="entry name" value="Calcium ATPase, transduction domain A"/>
    <property type="match status" value="1"/>
</dbReference>
<dbReference type="Pfam" id="PF00702">
    <property type="entry name" value="Hydrolase"/>
    <property type="match status" value="1"/>
</dbReference>
<dbReference type="InterPro" id="IPR036412">
    <property type="entry name" value="HAD-like_sf"/>
</dbReference>
<feature type="transmembrane region" description="Helical" evidence="7">
    <location>
        <begin position="810"/>
        <end position="829"/>
    </location>
</feature>
<feature type="transmembrane region" description="Helical" evidence="7">
    <location>
        <begin position="733"/>
        <end position="758"/>
    </location>
</feature>
<feature type="compositionally biased region" description="Basic and acidic residues" evidence="6">
    <location>
        <begin position="25"/>
        <end position="35"/>
    </location>
</feature>
<evidence type="ECO:0000313" key="9">
    <source>
        <dbReference type="EMBL" id="SFU09232.1"/>
    </source>
</evidence>
<dbReference type="AlphaFoldDB" id="A0A1I7DBW8"/>
<feature type="transmembrane region" description="Helical" evidence="7">
    <location>
        <begin position="81"/>
        <end position="100"/>
    </location>
</feature>
<dbReference type="OrthoDB" id="9814270at2"/>
<dbReference type="InterPro" id="IPR023298">
    <property type="entry name" value="ATPase_P-typ_TM_dom_sf"/>
</dbReference>
<dbReference type="EMBL" id="FPBA01000045">
    <property type="protein sequence ID" value="SFU09232.1"/>
    <property type="molecule type" value="Genomic_DNA"/>
</dbReference>
<sequence>MSDRSAAPDARRKDSPPDTPPQGLTRREADERLGRGEGNVAVTASSRTYARILRTNVFSFYNTILFVIGAALLALGRYNDAIVSVGLGLLNAAISAVQEIRAKRQLDQLQLLAQSAVNVVRDGRVVEVPPTDVVRGDVVRLRPGDQVVVDGPVVDGRLDVDESLLTGEPDPLVKRPGDDLLSGSFCVAGEGYQRARDVGAASYANRLTADARRVSTDLTPLQRRIEFVVRLVMALVVLMTATILLQAALEGFSLLRTVQTTAVLSGLVPYGLFILIALAYTVGAVKSSRRGALVQRVNAVESVSNVDVVCTDKTGTLTTGRLTMAEVTAFGGRDRATVERVLGSVARSTSAPNLTTTALAAALPGEPEEVLEEVPFSSALRWSALRTDDDVWVLGAPDVLAPRLTAGSAAAVVEDWTTQGLRVLLLARAGDPAVPLRDADGRPTLPALEPVAAVALADELRPQVTETIARMDHEGVDLKVLSGDDPRTVAALATRAGLLAGDPVHGGELDGLPDSEFDRLVARGTVFGRIAPEQKERIVGSLRRQGHYVAMVGDGVNDARALKQAHVGVAMRSGSAVTKDVADIVLTDDSFAALLPARQEGRRIISGIATSMQVFLVRVVTQGLVILAVTMLGLGFPYSPTQVGLTLLTVGVPTFFLTMWARPEPPDPALLASLARFVIPAAVVTAAAGVAVYTYLYTLVSRGINEPHVPAGVVEDFEGYTGLSSDDTEFIEAAATIGAQTGLSTYVSLASFVLILFLRPPHRCFASWTRPTQDKRPAVLVAVLVVVFAGVLSIPALSNYFGLTGPASPVFTTVLPALVIWFLALTAAYRFQLLERILGLDRLAPGPLSRQTGGYARSAGAPEESANHARSATAAAG</sequence>
<feature type="region of interest" description="Disordered" evidence="6">
    <location>
        <begin position="1"/>
        <end position="37"/>
    </location>
</feature>
<dbReference type="RefSeq" id="WP_093585085.1">
    <property type="nucleotide sequence ID" value="NZ_FPBA01000045.1"/>
</dbReference>
<dbReference type="SUPFAM" id="SSF81665">
    <property type="entry name" value="Calcium ATPase, transmembrane domain M"/>
    <property type="match status" value="1"/>
</dbReference>
<dbReference type="Proteomes" id="UP000199546">
    <property type="component" value="Unassembled WGS sequence"/>
</dbReference>
<dbReference type="InterPro" id="IPR059000">
    <property type="entry name" value="ATPase_P-type_domA"/>
</dbReference>
<dbReference type="PANTHER" id="PTHR42861">
    <property type="entry name" value="CALCIUM-TRANSPORTING ATPASE"/>
    <property type="match status" value="1"/>
</dbReference>
<dbReference type="InterPro" id="IPR001757">
    <property type="entry name" value="P_typ_ATPase"/>
</dbReference>
<dbReference type="InterPro" id="IPR018303">
    <property type="entry name" value="ATPase_P-typ_P_site"/>
</dbReference>
<evidence type="ECO:0000256" key="4">
    <source>
        <dbReference type="ARBA" id="ARBA00022989"/>
    </source>
</evidence>
<dbReference type="InterPro" id="IPR023214">
    <property type="entry name" value="HAD_sf"/>
</dbReference>
<evidence type="ECO:0000256" key="2">
    <source>
        <dbReference type="ARBA" id="ARBA00022692"/>
    </source>
</evidence>
<dbReference type="Gene3D" id="1.20.1110.10">
    <property type="entry name" value="Calcium-transporting ATPase, transmembrane domain"/>
    <property type="match status" value="1"/>
</dbReference>
<keyword evidence="5 7" id="KW-0472">Membrane</keyword>
<proteinExistence type="predicted"/>
<accession>A0A1I7DBW8</accession>
<keyword evidence="4 7" id="KW-1133">Transmembrane helix</keyword>
<feature type="transmembrane region" description="Helical" evidence="7">
    <location>
        <begin position="778"/>
        <end position="798"/>
    </location>
</feature>
<evidence type="ECO:0000256" key="3">
    <source>
        <dbReference type="ARBA" id="ARBA00022967"/>
    </source>
</evidence>
<evidence type="ECO:0000313" key="10">
    <source>
        <dbReference type="Proteomes" id="UP000199546"/>
    </source>
</evidence>
<feature type="transmembrane region" description="Helical" evidence="7">
    <location>
        <begin position="261"/>
        <end position="282"/>
    </location>
</feature>
<dbReference type="PRINTS" id="PR00120">
    <property type="entry name" value="HATPASE"/>
</dbReference>
<dbReference type="GO" id="GO:0005886">
    <property type="term" value="C:plasma membrane"/>
    <property type="evidence" value="ECO:0007669"/>
    <property type="project" value="UniProtKB-SubCell"/>
</dbReference>
<protein>
    <submittedName>
        <fullName evidence="9">Cation-transporting ATPase E</fullName>
    </submittedName>
</protein>
<dbReference type="InterPro" id="IPR044492">
    <property type="entry name" value="P_typ_ATPase_HD_dom"/>
</dbReference>
<dbReference type="NCBIfam" id="TIGR01494">
    <property type="entry name" value="ATPase_P-type"/>
    <property type="match status" value="2"/>
</dbReference>
<dbReference type="PRINTS" id="PR00119">
    <property type="entry name" value="CATATPASE"/>
</dbReference>
<keyword evidence="2 7" id="KW-0812">Transmembrane</keyword>
<dbReference type="Pfam" id="PF00122">
    <property type="entry name" value="E1-E2_ATPase"/>
    <property type="match status" value="1"/>
</dbReference>
<feature type="compositionally biased region" description="Low complexity" evidence="6">
    <location>
        <begin position="868"/>
        <end position="877"/>
    </location>
</feature>
<comment type="subcellular location">
    <subcellularLocation>
        <location evidence="1">Cell membrane</location>
        <topology evidence="1">Multi-pass membrane protein</topology>
    </subcellularLocation>
</comment>
<dbReference type="STRING" id="1296565.SAMN05660657_05604"/>
<dbReference type="Gene3D" id="3.40.50.1000">
    <property type="entry name" value="HAD superfamily/HAD-like"/>
    <property type="match status" value="1"/>
</dbReference>
<dbReference type="SFLD" id="SFLDS00003">
    <property type="entry name" value="Haloacid_Dehalogenase"/>
    <property type="match status" value="1"/>
</dbReference>
<dbReference type="GO" id="GO:0016887">
    <property type="term" value="F:ATP hydrolysis activity"/>
    <property type="evidence" value="ECO:0007669"/>
    <property type="project" value="InterPro"/>
</dbReference>
<dbReference type="GO" id="GO:0005524">
    <property type="term" value="F:ATP binding"/>
    <property type="evidence" value="ECO:0007669"/>
    <property type="project" value="InterPro"/>
</dbReference>
<dbReference type="InterPro" id="IPR008250">
    <property type="entry name" value="ATPase_P-typ_transduc_dom_A_sf"/>
</dbReference>
<dbReference type="PROSITE" id="PS00154">
    <property type="entry name" value="ATPASE_E1_E2"/>
    <property type="match status" value="1"/>
</dbReference>
<name>A0A1I7DBW8_9ACTN</name>
<evidence type="ECO:0000256" key="7">
    <source>
        <dbReference type="SAM" id="Phobius"/>
    </source>
</evidence>
<dbReference type="SUPFAM" id="SSF56784">
    <property type="entry name" value="HAD-like"/>
    <property type="match status" value="1"/>
</dbReference>
<dbReference type="Gene3D" id="2.70.150.10">
    <property type="entry name" value="Calcium-transporting ATPase, cytoplasmic transduction domain A"/>
    <property type="match status" value="1"/>
</dbReference>
<evidence type="ECO:0000256" key="6">
    <source>
        <dbReference type="SAM" id="MobiDB-lite"/>
    </source>
</evidence>
<evidence type="ECO:0000256" key="1">
    <source>
        <dbReference type="ARBA" id="ARBA00004651"/>
    </source>
</evidence>
<dbReference type="SFLD" id="SFLDG00002">
    <property type="entry name" value="C1.7:_P-type_atpase_like"/>
    <property type="match status" value="1"/>
</dbReference>
<keyword evidence="10" id="KW-1185">Reference proteome</keyword>
<dbReference type="Gene3D" id="3.40.1110.10">
    <property type="entry name" value="Calcium-transporting ATPase, cytoplasmic domain N"/>
    <property type="match status" value="1"/>
</dbReference>
<feature type="transmembrane region" description="Helical" evidence="7">
    <location>
        <begin position="227"/>
        <end position="249"/>
    </location>
</feature>
<feature type="transmembrane region" description="Helical" evidence="7">
    <location>
        <begin position="673"/>
        <end position="696"/>
    </location>
</feature>
<feature type="transmembrane region" description="Helical" evidence="7">
    <location>
        <begin position="615"/>
        <end position="636"/>
    </location>
</feature>
<evidence type="ECO:0000256" key="5">
    <source>
        <dbReference type="ARBA" id="ARBA00023136"/>
    </source>
</evidence>